<feature type="domain" description="Bacterial Ig" evidence="3">
    <location>
        <begin position="246"/>
        <end position="318"/>
    </location>
</feature>
<evidence type="ECO:0000256" key="2">
    <source>
        <dbReference type="SAM" id="SignalP"/>
    </source>
</evidence>
<keyword evidence="1" id="KW-0812">Transmembrane</keyword>
<evidence type="ECO:0000256" key="1">
    <source>
        <dbReference type="SAM" id="Phobius"/>
    </source>
</evidence>
<organism evidence="4 5">
    <name type="scientific">Microcella humidisoli</name>
    <dbReference type="NCBI Taxonomy" id="2963406"/>
    <lineage>
        <taxon>Bacteria</taxon>
        <taxon>Bacillati</taxon>
        <taxon>Actinomycetota</taxon>
        <taxon>Actinomycetes</taxon>
        <taxon>Micrococcales</taxon>
        <taxon>Microbacteriaceae</taxon>
        <taxon>Microcella</taxon>
    </lineage>
</organism>
<feature type="signal peptide" evidence="2">
    <location>
        <begin position="1"/>
        <end position="29"/>
    </location>
</feature>
<keyword evidence="1" id="KW-0472">Membrane</keyword>
<dbReference type="InterPro" id="IPR013783">
    <property type="entry name" value="Ig-like_fold"/>
</dbReference>
<dbReference type="RefSeq" id="WP_255158735.1">
    <property type="nucleotide sequence ID" value="NZ_CP101497.1"/>
</dbReference>
<keyword evidence="1" id="KW-1133">Transmembrane helix</keyword>
<evidence type="ECO:0000259" key="3">
    <source>
        <dbReference type="Pfam" id="PF17936"/>
    </source>
</evidence>
<dbReference type="Gene3D" id="2.60.40.10">
    <property type="entry name" value="Immunoglobulins"/>
    <property type="match status" value="2"/>
</dbReference>
<sequence length="609" mass="62130">MRRPVRRIATVSAVAIIASALVFPTAAIAAVDTPFTFDDPAPATSGVVQYSASGATVTTLTGTGPDGATVRIETIDAGTFAFGYPCSTTVVNGAWSCDVTLGSFVGTVGAQRMEDVGGLSLPAETISRTIVALSPPAFDSASTGVVSSSTSPTISGTVTPLAGTTSATVRLTVEGDEVCIATVAMAGTWTCSISVAGALDGPLDLAVTQTRTAGGVSGTSLAATTTYTLDTTGPTVPATFTTPAGSTLTVGPGAFVLAGTAEASGTVRVTAGATTVCGPLTVSVGGTWSCTATGLPVGSYTLSIVHADARGNASSSTSESIALTVQSVIVIPPPNLIISPPSFVTLPNLNIAPPAVPTTIITDLPGQLIEVSTALATDSPARDILQDILVTNVQGLFEAVDDRGLTYRYAVPINQLPDLNMRLALSRMFPDGLTDVNVIDPSTGLTGPRPPTWSDMPWRAQVVFLFADYRPPTTDEDPFNQGLANSIAPFADASGRNARTVLNEGEILIDQQELTGDGDVTLSGSLPEGVEPGDYDLIVRVVLEPDENVGIPVPDTIEPIEVSVPVTLVADEPAAAAGVSPWLWAGIAAVVLGIVAIVVIMARTTRRRA</sequence>
<name>A0ABY5FTU2_9MICO</name>
<accession>A0ABY5FTU2</accession>
<protein>
    <submittedName>
        <fullName evidence="4">Ig-like domain-containing protein</fullName>
    </submittedName>
</protein>
<keyword evidence="5" id="KW-1185">Reference proteome</keyword>
<dbReference type="InterPro" id="IPR041498">
    <property type="entry name" value="Big_6"/>
</dbReference>
<evidence type="ECO:0000313" key="5">
    <source>
        <dbReference type="Proteomes" id="UP001060039"/>
    </source>
</evidence>
<keyword evidence="2" id="KW-0732">Signal</keyword>
<dbReference type="EMBL" id="CP101497">
    <property type="protein sequence ID" value="UTT61663.1"/>
    <property type="molecule type" value="Genomic_DNA"/>
</dbReference>
<dbReference type="Pfam" id="PF17936">
    <property type="entry name" value="Big_6"/>
    <property type="match status" value="1"/>
</dbReference>
<reference evidence="4" key="1">
    <citation type="submission" date="2022-07" db="EMBL/GenBank/DDBJ databases">
        <title>Taxonomic analysis of Microcella humidisoli nov. sp., isolated from riverside soil.</title>
        <authorList>
            <person name="Molina K.M."/>
            <person name="Kim S.B."/>
        </authorList>
    </citation>
    <scope>NUCLEOTIDE SEQUENCE</scope>
    <source>
        <strain evidence="4">MMS21-STM10</strain>
    </source>
</reference>
<feature type="transmembrane region" description="Helical" evidence="1">
    <location>
        <begin position="582"/>
        <end position="602"/>
    </location>
</feature>
<proteinExistence type="predicted"/>
<feature type="chain" id="PRO_5046958307" evidence="2">
    <location>
        <begin position="30"/>
        <end position="609"/>
    </location>
</feature>
<evidence type="ECO:0000313" key="4">
    <source>
        <dbReference type="EMBL" id="UTT61663.1"/>
    </source>
</evidence>
<dbReference type="Proteomes" id="UP001060039">
    <property type="component" value="Chromosome"/>
</dbReference>
<gene>
    <name evidence="4" type="ORF">NNL39_08185</name>
</gene>